<dbReference type="PROSITE" id="PS00678">
    <property type="entry name" value="WD_REPEATS_1"/>
    <property type="match status" value="1"/>
</dbReference>
<dbReference type="AlphaFoldDB" id="A0A1Z5KKG1"/>
<sequence>MTRCILFAAHVCILADSFRLNAPLRGHSPSPSFSSRRIPTDAEWKSYRKPNTLLEYSPEDNFSKNDDDNSNSAGWIESLKARASQLDEQEEQRISRWKNATCSSKVAVVLPDWVRRLDVDYPLAVCGSARGYLYVTHLETGEVLASNLKPESEQESDDSDEALASPADLEQTLRLLYGSFDGGGTLSVAFSGSRICSADRDGGVKLWGYDPGSKQLVSQGSMEALEGVLVVALHLDDEYLWVGTADGHVHGYPLDDDLPLVLRKSPEYSWKLSAGLVSMHVDSELGCAVASTAYGKVELISLEDDESGQPLASFTPPFDSMERKSSNAFIQSCTFVAHSKAGEKSTGTQQYSIVCGGNDGSLFQQRLRLDEFGNVNTKRPFLKPLKAYESRHLASVRSLSSPRPGIVVSGGQDSSVRVWDVDEMTFLYQFVGYKVWLNSIWTDGARIVSDGADNTIVMHDFDKEDTSDSTNL</sequence>
<evidence type="ECO:0000313" key="4">
    <source>
        <dbReference type="EMBL" id="GAX26756.1"/>
    </source>
</evidence>
<dbReference type="EMBL" id="BDSP01000251">
    <property type="protein sequence ID" value="GAX26756.1"/>
    <property type="molecule type" value="Genomic_DNA"/>
</dbReference>
<keyword evidence="5" id="KW-1185">Reference proteome</keyword>
<dbReference type="PROSITE" id="PS50082">
    <property type="entry name" value="WD_REPEATS_2"/>
    <property type="match status" value="1"/>
</dbReference>
<dbReference type="Proteomes" id="UP000198406">
    <property type="component" value="Unassembled WGS sequence"/>
</dbReference>
<keyword evidence="2" id="KW-0677">Repeat</keyword>
<dbReference type="PANTHER" id="PTHR44019:SF8">
    <property type="entry name" value="POC1 CENTRIOLAR PROTEIN HOMOLOG"/>
    <property type="match status" value="1"/>
</dbReference>
<name>A0A1Z5KKG1_FISSO</name>
<evidence type="ECO:0000256" key="2">
    <source>
        <dbReference type="ARBA" id="ARBA00022737"/>
    </source>
</evidence>
<dbReference type="InterPro" id="IPR001680">
    <property type="entry name" value="WD40_rpt"/>
</dbReference>
<accession>A0A1Z5KKG1</accession>
<keyword evidence="1 3" id="KW-0853">WD repeat</keyword>
<dbReference type="InterPro" id="IPR036322">
    <property type="entry name" value="WD40_repeat_dom_sf"/>
</dbReference>
<reference evidence="4 5" key="1">
    <citation type="journal article" date="2015" name="Plant Cell">
        <title>Oil accumulation by the oleaginous diatom Fistulifera solaris as revealed by the genome and transcriptome.</title>
        <authorList>
            <person name="Tanaka T."/>
            <person name="Maeda Y."/>
            <person name="Veluchamy A."/>
            <person name="Tanaka M."/>
            <person name="Abida H."/>
            <person name="Marechal E."/>
            <person name="Bowler C."/>
            <person name="Muto M."/>
            <person name="Sunaga Y."/>
            <person name="Tanaka M."/>
            <person name="Yoshino T."/>
            <person name="Taniguchi T."/>
            <person name="Fukuda Y."/>
            <person name="Nemoto M."/>
            <person name="Matsumoto M."/>
            <person name="Wong P.S."/>
            <person name="Aburatani S."/>
            <person name="Fujibuchi W."/>
        </authorList>
    </citation>
    <scope>NUCLEOTIDE SEQUENCE [LARGE SCALE GENOMIC DNA]</scope>
    <source>
        <strain evidence="4 5">JPCC DA0580</strain>
    </source>
</reference>
<evidence type="ECO:0000256" key="3">
    <source>
        <dbReference type="PROSITE-ProRule" id="PRU00221"/>
    </source>
</evidence>
<dbReference type="InterPro" id="IPR050505">
    <property type="entry name" value="WDR55/POC1"/>
</dbReference>
<gene>
    <name evidence="4" type="ORF">FisN_2Hh294</name>
</gene>
<evidence type="ECO:0000313" key="5">
    <source>
        <dbReference type="Proteomes" id="UP000198406"/>
    </source>
</evidence>
<evidence type="ECO:0000256" key="1">
    <source>
        <dbReference type="ARBA" id="ARBA00022574"/>
    </source>
</evidence>
<dbReference type="OrthoDB" id="674604at2759"/>
<dbReference type="SMART" id="SM00320">
    <property type="entry name" value="WD40"/>
    <property type="match status" value="3"/>
</dbReference>
<feature type="repeat" description="WD" evidence="3">
    <location>
        <begin position="401"/>
        <end position="429"/>
    </location>
</feature>
<dbReference type="PANTHER" id="PTHR44019">
    <property type="entry name" value="WD REPEAT-CONTAINING PROTEIN 55"/>
    <property type="match status" value="1"/>
</dbReference>
<protein>
    <submittedName>
        <fullName evidence="4">Uncharacterized protein</fullName>
    </submittedName>
</protein>
<proteinExistence type="predicted"/>
<dbReference type="SUPFAM" id="SSF50978">
    <property type="entry name" value="WD40 repeat-like"/>
    <property type="match status" value="1"/>
</dbReference>
<dbReference type="Gene3D" id="2.130.10.10">
    <property type="entry name" value="YVTN repeat-like/Quinoprotein amine dehydrogenase"/>
    <property type="match status" value="2"/>
</dbReference>
<comment type="caution">
    <text evidence="4">The sequence shown here is derived from an EMBL/GenBank/DDBJ whole genome shotgun (WGS) entry which is preliminary data.</text>
</comment>
<organism evidence="4 5">
    <name type="scientific">Fistulifera solaris</name>
    <name type="common">Oleaginous diatom</name>
    <dbReference type="NCBI Taxonomy" id="1519565"/>
    <lineage>
        <taxon>Eukaryota</taxon>
        <taxon>Sar</taxon>
        <taxon>Stramenopiles</taxon>
        <taxon>Ochrophyta</taxon>
        <taxon>Bacillariophyta</taxon>
        <taxon>Bacillariophyceae</taxon>
        <taxon>Bacillariophycidae</taxon>
        <taxon>Naviculales</taxon>
        <taxon>Naviculaceae</taxon>
        <taxon>Fistulifera</taxon>
    </lineage>
</organism>
<dbReference type="InParanoid" id="A0A1Z5KKG1"/>
<dbReference type="InterPro" id="IPR019775">
    <property type="entry name" value="WD40_repeat_CS"/>
</dbReference>
<dbReference type="InterPro" id="IPR015943">
    <property type="entry name" value="WD40/YVTN_repeat-like_dom_sf"/>
</dbReference>
<dbReference type="Pfam" id="PF00400">
    <property type="entry name" value="WD40"/>
    <property type="match status" value="1"/>
</dbReference>